<dbReference type="PROSITE" id="PS51257">
    <property type="entry name" value="PROKAR_LIPOPROTEIN"/>
    <property type="match status" value="1"/>
</dbReference>
<organism evidence="2 3">
    <name type="scientific">Peribacillus loiseleuriae</name>
    <dbReference type="NCBI Taxonomy" id="1679170"/>
    <lineage>
        <taxon>Bacteria</taxon>
        <taxon>Bacillati</taxon>
        <taxon>Bacillota</taxon>
        <taxon>Bacilli</taxon>
        <taxon>Bacillales</taxon>
        <taxon>Bacillaceae</taxon>
        <taxon>Peribacillus</taxon>
    </lineage>
</organism>
<dbReference type="EMBL" id="LFZW01000001">
    <property type="protein sequence ID" value="KMY49580.1"/>
    <property type="molecule type" value="Genomic_DNA"/>
</dbReference>
<accession>A0A0K9GSH3</accession>
<reference evidence="3" key="1">
    <citation type="submission" date="2015-07" db="EMBL/GenBank/DDBJ databases">
        <title>Genome sequencing project for genomic taxonomy and phylogenomics of Bacillus-like bacteria.</title>
        <authorList>
            <person name="Liu B."/>
            <person name="Wang J."/>
            <person name="Zhu Y."/>
            <person name="Liu G."/>
            <person name="Chen Q."/>
            <person name="Chen Z."/>
            <person name="Lan J."/>
            <person name="Che J."/>
            <person name="Ge C."/>
            <person name="Shi H."/>
            <person name="Pan Z."/>
            <person name="Liu X."/>
        </authorList>
    </citation>
    <scope>NUCLEOTIDE SEQUENCE [LARGE SCALE GENOMIC DNA]</scope>
    <source>
        <strain evidence="3">FJAT-27997</strain>
    </source>
</reference>
<evidence type="ECO:0008006" key="4">
    <source>
        <dbReference type="Google" id="ProtNLM"/>
    </source>
</evidence>
<proteinExistence type="predicted"/>
<dbReference type="RefSeq" id="WP_049680914.1">
    <property type="nucleotide sequence ID" value="NZ_LFZW01000001.1"/>
</dbReference>
<dbReference type="AlphaFoldDB" id="A0A0K9GSH3"/>
<sequence length="273" mass="30518">MKKILCLSFLLILVFALTACNAENSSGSEKADAPKKEKTNSKLLTKEEFTKMLSDPKKYKGSKVDYYGRVFTEPEKDDDGTYLQVFAEDNSDKNTIVAILDPSLDVKTDDIVHITGTIKDIFEGENLMGGKVTAPAIQADKIEVSDYATAFAPAIKTIEINKEIDQHGYLLKLDKVEIAEKETRAYVTITNNSNDSISFYTFNTKLVIDGKQYEENNEFNYPDIQSDILPGVTTEGIIAYPTIPESGTLKVFMEGSSNNYEVDIKPFEFEVTY</sequence>
<feature type="chain" id="PRO_5039418362" description="DUF4352 domain-containing protein" evidence="1">
    <location>
        <begin position="23"/>
        <end position="273"/>
    </location>
</feature>
<evidence type="ECO:0000256" key="1">
    <source>
        <dbReference type="SAM" id="SignalP"/>
    </source>
</evidence>
<dbReference type="STRING" id="1679170.AC625_08515"/>
<keyword evidence="3" id="KW-1185">Reference proteome</keyword>
<dbReference type="OrthoDB" id="517663at2"/>
<gene>
    <name evidence="2" type="ORF">AC625_08515</name>
</gene>
<name>A0A0K9GSH3_9BACI</name>
<dbReference type="PATRIC" id="fig|1679170.3.peg.1825"/>
<dbReference type="Proteomes" id="UP000037146">
    <property type="component" value="Unassembled WGS sequence"/>
</dbReference>
<feature type="signal peptide" evidence="1">
    <location>
        <begin position="1"/>
        <end position="22"/>
    </location>
</feature>
<comment type="caution">
    <text evidence="2">The sequence shown here is derived from an EMBL/GenBank/DDBJ whole genome shotgun (WGS) entry which is preliminary data.</text>
</comment>
<keyword evidence="1" id="KW-0732">Signal</keyword>
<protein>
    <recommendedName>
        <fullName evidence="4">DUF4352 domain-containing protein</fullName>
    </recommendedName>
</protein>
<evidence type="ECO:0000313" key="3">
    <source>
        <dbReference type="Proteomes" id="UP000037146"/>
    </source>
</evidence>
<evidence type="ECO:0000313" key="2">
    <source>
        <dbReference type="EMBL" id="KMY49580.1"/>
    </source>
</evidence>